<evidence type="ECO:0000256" key="3">
    <source>
        <dbReference type="ARBA" id="ARBA00022801"/>
    </source>
</evidence>
<evidence type="ECO:0000256" key="8">
    <source>
        <dbReference type="SAM" id="SignalP"/>
    </source>
</evidence>
<comment type="caution">
    <text evidence="10">The sequence shown here is derived from an EMBL/GenBank/DDBJ whole genome shotgun (WGS) entry which is preliminary data.</text>
</comment>
<feature type="chain" id="PRO_5037618387" evidence="8">
    <location>
        <begin position="25"/>
        <end position="398"/>
    </location>
</feature>
<dbReference type="InterPro" id="IPR036852">
    <property type="entry name" value="Peptidase_S8/S53_dom_sf"/>
</dbReference>
<dbReference type="Pfam" id="PF00082">
    <property type="entry name" value="Peptidase_S8"/>
    <property type="match status" value="1"/>
</dbReference>
<comment type="similarity">
    <text evidence="1 5">Belongs to the peptidase S8 family.</text>
</comment>
<dbReference type="InterPro" id="IPR051048">
    <property type="entry name" value="Peptidase_S8/S53_subtilisin"/>
</dbReference>
<dbReference type="AlphaFoldDB" id="A0A918NW25"/>
<dbReference type="PANTHER" id="PTHR43399:SF4">
    <property type="entry name" value="CELL WALL-ASSOCIATED PROTEASE"/>
    <property type="match status" value="1"/>
</dbReference>
<dbReference type="InterPro" id="IPR015500">
    <property type="entry name" value="Peptidase_S8_subtilisin-rel"/>
</dbReference>
<keyword evidence="4 5" id="KW-0720">Serine protease</keyword>
<name>A0A918NW25_9ACTN</name>
<dbReference type="EMBL" id="BMVU01000046">
    <property type="protein sequence ID" value="GGY01713.1"/>
    <property type="molecule type" value="Genomic_DNA"/>
</dbReference>
<reference evidence="10" key="2">
    <citation type="submission" date="2020-09" db="EMBL/GenBank/DDBJ databases">
        <authorList>
            <person name="Sun Q."/>
            <person name="Ohkuma M."/>
        </authorList>
    </citation>
    <scope>NUCLEOTIDE SEQUENCE</scope>
    <source>
        <strain evidence="10">JCM 4790</strain>
    </source>
</reference>
<evidence type="ECO:0000256" key="4">
    <source>
        <dbReference type="ARBA" id="ARBA00022825"/>
    </source>
</evidence>
<evidence type="ECO:0000313" key="11">
    <source>
        <dbReference type="Proteomes" id="UP000619244"/>
    </source>
</evidence>
<dbReference type="InterPro" id="IPR000209">
    <property type="entry name" value="Peptidase_S8/S53_dom"/>
</dbReference>
<keyword evidence="3 5" id="KW-0378">Hydrolase</keyword>
<keyword evidence="8" id="KW-0732">Signal</keyword>
<evidence type="ECO:0000313" key="10">
    <source>
        <dbReference type="EMBL" id="GGY01713.1"/>
    </source>
</evidence>
<feature type="compositionally biased region" description="Low complexity" evidence="6">
    <location>
        <begin position="337"/>
        <end position="367"/>
    </location>
</feature>
<organism evidence="10 11">
    <name type="scientific">Streptomyces minutiscleroticus</name>
    <dbReference type="NCBI Taxonomy" id="68238"/>
    <lineage>
        <taxon>Bacteria</taxon>
        <taxon>Bacillati</taxon>
        <taxon>Actinomycetota</taxon>
        <taxon>Actinomycetes</taxon>
        <taxon>Kitasatosporales</taxon>
        <taxon>Streptomycetaceae</taxon>
        <taxon>Streptomyces</taxon>
    </lineage>
</organism>
<evidence type="ECO:0000259" key="9">
    <source>
        <dbReference type="Pfam" id="PF00082"/>
    </source>
</evidence>
<keyword evidence="7" id="KW-0812">Transmembrane</keyword>
<sequence>MTTVCSALGALAVVSAGLAPNAAAYDVQSKQWYLSVMKADQMWKTSTGKGVKVAVVDTGVNPATPSLEGQVLADEVPEAVAYHATKDYGAHGTTMAEVIAGTGAGGGMKGLAPGAKIVPYRIVLEGVPKEEKKRTAEAADAVRAAADTDVKIISMSFGDDYIDPELEESLKYAHSKGKLLFASVGNNAETNNDIGYPAGYPYVVGVAAADKSGTVGKFSEHGNYVDLAAPGLDIPRWCDTTFRSYCDGGDGTSPATAVASASAALIWSAHPDWTANQVLNVLLDTAGRDWPKETPSNYLGYGLVRPRVALADKDIDPGAADKDPLSYENGTGVIEESPSASVSASSQPSKNTSGSKASAAESNSEPSEGNTLWVVLGIVAVAVIGGGGYAAMRARRSG</sequence>
<dbReference type="Proteomes" id="UP000619244">
    <property type="component" value="Unassembled WGS sequence"/>
</dbReference>
<feature type="active site" description="Charge relay system" evidence="5">
    <location>
        <position position="91"/>
    </location>
</feature>
<dbReference type="PROSITE" id="PS51892">
    <property type="entry name" value="SUBTILASE"/>
    <property type="match status" value="1"/>
</dbReference>
<protein>
    <submittedName>
        <fullName evidence="10">Type VII secretion-associated serine protease</fullName>
    </submittedName>
</protein>
<dbReference type="PRINTS" id="PR00723">
    <property type="entry name" value="SUBTILISIN"/>
</dbReference>
<feature type="compositionally biased region" description="Basic and acidic residues" evidence="6">
    <location>
        <begin position="314"/>
        <end position="325"/>
    </location>
</feature>
<evidence type="ECO:0000256" key="6">
    <source>
        <dbReference type="SAM" id="MobiDB-lite"/>
    </source>
</evidence>
<keyword evidence="7" id="KW-0472">Membrane</keyword>
<evidence type="ECO:0000256" key="5">
    <source>
        <dbReference type="PROSITE-ProRule" id="PRU01240"/>
    </source>
</evidence>
<evidence type="ECO:0000256" key="2">
    <source>
        <dbReference type="ARBA" id="ARBA00022670"/>
    </source>
</evidence>
<dbReference type="GO" id="GO:0006508">
    <property type="term" value="P:proteolysis"/>
    <property type="evidence" value="ECO:0007669"/>
    <property type="project" value="UniProtKB-KW"/>
</dbReference>
<dbReference type="Gene3D" id="3.40.50.200">
    <property type="entry name" value="Peptidase S8/S53 domain"/>
    <property type="match status" value="1"/>
</dbReference>
<gene>
    <name evidence="10" type="ORF">GCM10010358_64580</name>
</gene>
<reference evidence="10" key="1">
    <citation type="journal article" date="2014" name="Int. J. Syst. Evol. Microbiol.">
        <title>Complete genome sequence of Corynebacterium casei LMG S-19264T (=DSM 44701T), isolated from a smear-ripened cheese.</title>
        <authorList>
            <consortium name="US DOE Joint Genome Institute (JGI-PGF)"/>
            <person name="Walter F."/>
            <person name="Albersmeier A."/>
            <person name="Kalinowski J."/>
            <person name="Ruckert C."/>
        </authorList>
    </citation>
    <scope>NUCLEOTIDE SEQUENCE</scope>
    <source>
        <strain evidence="10">JCM 4790</strain>
    </source>
</reference>
<evidence type="ECO:0000256" key="7">
    <source>
        <dbReference type="SAM" id="Phobius"/>
    </source>
</evidence>
<feature type="transmembrane region" description="Helical" evidence="7">
    <location>
        <begin position="372"/>
        <end position="392"/>
    </location>
</feature>
<dbReference type="SUPFAM" id="SSF52743">
    <property type="entry name" value="Subtilisin-like"/>
    <property type="match status" value="1"/>
</dbReference>
<keyword evidence="7" id="KW-1133">Transmembrane helix</keyword>
<keyword evidence="2 5" id="KW-0645">Protease</keyword>
<proteinExistence type="inferred from homology"/>
<dbReference type="GO" id="GO:0004252">
    <property type="term" value="F:serine-type endopeptidase activity"/>
    <property type="evidence" value="ECO:0007669"/>
    <property type="project" value="UniProtKB-UniRule"/>
</dbReference>
<dbReference type="PANTHER" id="PTHR43399">
    <property type="entry name" value="SUBTILISIN-RELATED"/>
    <property type="match status" value="1"/>
</dbReference>
<evidence type="ECO:0000256" key="1">
    <source>
        <dbReference type="ARBA" id="ARBA00011073"/>
    </source>
</evidence>
<feature type="active site" description="Charge relay system" evidence="5">
    <location>
        <position position="253"/>
    </location>
</feature>
<keyword evidence="11" id="KW-1185">Reference proteome</keyword>
<accession>A0A918NW25</accession>
<feature type="domain" description="Peptidase S8/S53" evidence="9">
    <location>
        <begin position="48"/>
        <end position="302"/>
    </location>
</feature>
<feature type="region of interest" description="Disordered" evidence="6">
    <location>
        <begin position="314"/>
        <end position="367"/>
    </location>
</feature>
<feature type="active site" description="Charge relay system" evidence="5">
    <location>
        <position position="57"/>
    </location>
</feature>
<feature type="signal peptide" evidence="8">
    <location>
        <begin position="1"/>
        <end position="24"/>
    </location>
</feature>